<protein>
    <submittedName>
        <fullName evidence="2">(2Fe-2S)-binding protein</fullName>
    </submittedName>
</protein>
<dbReference type="Proteomes" id="UP000609346">
    <property type="component" value="Unassembled WGS sequence"/>
</dbReference>
<evidence type="ECO:0000313" key="2">
    <source>
        <dbReference type="EMBL" id="MBD3922465.1"/>
    </source>
</evidence>
<evidence type="ECO:0000259" key="1">
    <source>
        <dbReference type="Pfam" id="PF06276"/>
    </source>
</evidence>
<reference evidence="2 3" key="1">
    <citation type="submission" date="2020-09" db="EMBL/GenBank/DDBJ databases">
        <title>Paenibacillus sp. strain PR3 16S rRNA gene Genome sequencing and assembly.</title>
        <authorList>
            <person name="Kim J."/>
        </authorList>
    </citation>
    <scope>NUCLEOTIDE SEQUENCE [LARGE SCALE GENOMIC DNA]</scope>
    <source>
        <strain evidence="2 3">PR3</strain>
    </source>
</reference>
<comment type="caution">
    <text evidence="2">The sequence shown here is derived from an EMBL/GenBank/DDBJ whole genome shotgun (WGS) entry which is preliminary data.</text>
</comment>
<sequence>METINDLFLPEELNVLMDDYRLAIEPSEDRTYSIAAVDLLDPDQCLAYIERLKDIYETDSQMATASMFAKRYSYLTIASGLYAMSLFNKGLDYSIENCHLESIRQGAAWLPKVRLAQWEAHTPERCRNEWRDRVIKNIFADNLAKAWRALAKTAKISPAILWENTAIYVYYLYENRLEQGATPKQIARIRDDYEYLLNEAPAHLFGESNNPLTRFNTPKRLTAASEEPVRLRKTCCFYYVVADDPEDYCHSCPKIKHQFV</sequence>
<accession>A0ABR8N3N1</accession>
<keyword evidence="3" id="KW-1185">Reference proteome</keyword>
<feature type="domain" description="Aerobactin siderophore biosynthesis IucA/IucC-like C-terminal" evidence="1">
    <location>
        <begin position="66"/>
        <end position="219"/>
    </location>
</feature>
<dbReference type="Pfam" id="PF06276">
    <property type="entry name" value="FhuF"/>
    <property type="match status" value="1"/>
</dbReference>
<name>A0ABR8N3N1_9BACL</name>
<dbReference type="EMBL" id="JACXZA010000009">
    <property type="protein sequence ID" value="MBD3922465.1"/>
    <property type="molecule type" value="Genomic_DNA"/>
</dbReference>
<proteinExistence type="predicted"/>
<gene>
    <name evidence="2" type="ORF">H8B09_27175</name>
</gene>
<dbReference type="RefSeq" id="WP_191206769.1">
    <property type="nucleotide sequence ID" value="NZ_JACXZA010000009.1"/>
</dbReference>
<evidence type="ECO:0000313" key="3">
    <source>
        <dbReference type="Proteomes" id="UP000609346"/>
    </source>
</evidence>
<organism evidence="2 3">
    <name type="scientific">Paenibacillus terricola</name>
    <dbReference type="NCBI Taxonomy" id="2763503"/>
    <lineage>
        <taxon>Bacteria</taxon>
        <taxon>Bacillati</taxon>
        <taxon>Bacillota</taxon>
        <taxon>Bacilli</taxon>
        <taxon>Bacillales</taxon>
        <taxon>Paenibacillaceae</taxon>
        <taxon>Paenibacillus</taxon>
    </lineage>
</organism>
<dbReference type="InterPro" id="IPR022770">
    <property type="entry name" value="IucA/IucC-like_C"/>
</dbReference>